<dbReference type="SUPFAM" id="SSF101936">
    <property type="entry name" value="DNA-binding pseudobarrel domain"/>
    <property type="match status" value="1"/>
</dbReference>
<dbReference type="GO" id="GO:0003677">
    <property type="term" value="F:DNA binding"/>
    <property type="evidence" value="ECO:0007669"/>
    <property type="project" value="UniProtKB-KW"/>
</dbReference>
<dbReference type="InterPro" id="IPR015300">
    <property type="entry name" value="DNA-bd_pseudobarrel_sf"/>
</dbReference>
<dbReference type="OrthoDB" id="1909330at2759"/>
<reference evidence="7 8" key="2">
    <citation type="journal article" date="2017" name="Nature">
        <title>The Apostasia genome and the evolution of orchids.</title>
        <authorList>
            <person name="Zhang G.Q."/>
            <person name="Liu K.W."/>
            <person name="Li Z."/>
            <person name="Lohaus R."/>
            <person name="Hsiao Y.Y."/>
            <person name="Niu S.C."/>
            <person name="Wang J.Y."/>
            <person name="Lin Y.C."/>
            <person name="Xu Q."/>
            <person name="Chen L.J."/>
            <person name="Yoshida K."/>
            <person name="Fujiwara S."/>
            <person name="Wang Z.W."/>
            <person name="Zhang Y.Q."/>
            <person name="Mitsuda N."/>
            <person name="Wang M."/>
            <person name="Liu G.H."/>
            <person name="Pecoraro L."/>
            <person name="Huang H.X."/>
            <person name="Xiao X.J."/>
            <person name="Lin M."/>
            <person name="Wu X.Y."/>
            <person name="Wu W.L."/>
            <person name="Chen Y.Y."/>
            <person name="Chang S.B."/>
            <person name="Sakamoto S."/>
            <person name="Ohme-Takagi M."/>
            <person name="Yagi M."/>
            <person name="Zeng S.J."/>
            <person name="Shen C.Y."/>
            <person name="Yeh C.M."/>
            <person name="Luo Y.B."/>
            <person name="Tsai W.C."/>
            <person name="Van de Peer Y."/>
            <person name="Liu Z.J."/>
        </authorList>
    </citation>
    <scope>NUCLEOTIDE SEQUENCE [LARGE SCALE GENOMIC DNA]</scope>
    <source>
        <tissue evidence="7">The whole plant</tissue>
    </source>
</reference>
<evidence type="ECO:0000256" key="5">
    <source>
        <dbReference type="ARBA" id="ARBA00023242"/>
    </source>
</evidence>
<sequence>MATATATETETITYEEVRRRKLEENKKKLEELKLGHLTIALREAVSPKTSPAKPLKRKAQSLPGEIVIRRRSSRIANLPEHSYKEEPSFEIIVRPRRIFKRAGLENRVYASDEARDYATEKAEELQSQLDPKYPSFVKPMLISHVTGGFWLGLSKSFCSSHLPHRDTWFTLIDEHDDESETLYLAPKNGLSAGWRGFAIAHELVDGDALVFHLIKSTAFKVYIIRCSGYYSS</sequence>
<dbReference type="PROSITE" id="PS50863">
    <property type="entry name" value="B3"/>
    <property type="match status" value="1"/>
</dbReference>
<name>A0A2I0XHV1_9ASPA</name>
<keyword evidence="3" id="KW-0238">DNA-binding</keyword>
<dbReference type="PANTHER" id="PTHR31391:SF99">
    <property type="entry name" value="B3 DOMAIN-CONTAINING PROTEIN OS06G0194400"/>
    <property type="match status" value="1"/>
</dbReference>
<feature type="domain" description="TF-B3" evidence="6">
    <location>
        <begin position="136"/>
        <end position="227"/>
    </location>
</feature>
<dbReference type="Gene3D" id="2.40.330.10">
    <property type="entry name" value="DNA-binding pseudobarrel domain"/>
    <property type="match status" value="1"/>
</dbReference>
<dbReference type="AlphaFoldDB" id="A0A2I0XHV1"/>
<dbReference type="Proteomes" id="UP000233837">
    <property type="component" value="Unassembled WGS sequence"/>
</dbReference>
<evidence type="ECO:0000256" key="4">
    <source>
        <dbReference type="ARBA" id="ARBA00023163"/>
    </source>
</evidence>
<dbReference type="GO" id="GO:0005634">
    <property type="term" value="C:nucleus"/>
    <property type="evidence" value="ECO:0007669"/>
    <property type="project" value="UniProtKB-SubCell"/>
</dbReference>
<keyword evidence="8" id="KW-1185">Reference proteome</keyword>
<keyword evidence="2" id="KW-0805">Transcription regulation</keyword>
<keyword evidence="4" id="KW-0804">Transcription</keyword>
<reference evidence="7 8" key="1">
    <citation type="journal article" date="2016" name="Sci. Rep.">
        <title>The Dendrobium catenatum Lindl. genome sequence provides insights into polysaccharide synthase, floral development and adaptive evolution.</title>
        <authorList>
            <person name="Zhang G.Q."/>
            <person name="Xu Q."/>
            <person name="Bian C."/>
            <person name="Tsai W.C."/>
            <person name="Yeh C.M."/>
            <person name="Liu K.W."/>
            <person name="Yoshida K."/>
            <person name="Zhang L.S."/>
            <person name="Chang S.B."/>
            <person name="Chen F."/>
            <person name="Shi Y."/>
            <person name="Su Y.Y."/>
            <person name="Zhang Y.Q."/>
            <person name="Chen L.J."/>
            <person name="Yin Y."/>
            <person name="Lin M."/>
            <person name="Huang H."/>
            <person name="Deng H."/>
            <person name="Wang Z.W."/>
            <person name="Zhu S.L."/>
            <person name="Zhao X."/>
            <person name="Deng C."/>
            <person name="Niu S.C."/>
            <person name="Huang J."/>
            <person name="Wang M."/>
            <person name="Liu G.H."/>
            <person name="Yang H.J."/>
            <person name="Xiao X.J."/>
            <person name="Hsiao Y.Y."/>
            <person name="Wu W.L."/>
            <person name="Chen Y.Y."/>
            <person name="Mitsuda N."/>
            <person name="Ohme-Takagi M."/>
            <person name="Luo Y.B."/>
            <person name="Van de Peer Y."/>
            <person name="Liu Z.J."/>
        </authorList>
    </citation>
    <scope>NUCLEOTIDE SEQUENCE [LARGE SCALE GENOMIC DNA]</scope>
    <source>
        <tissue evidence="7">The whole plant</tissue>
    </source>
</reference>
<comment type="subcellular location">
    <subcellularLocation>
        <location evidence="1">Nucleus</location>
    </subcellularLocation>
</comment>
<keyword evidence="5" id="KW-0539">Nucleus</keyword>
<evidence type="ECO:0000256" key="3">
    <source>
        <dbReference type="ARBA" id="ARBA00023125"/>
    </source>
</evidence>
<dbReference type="InterPro" id="IPR003340">
    <property type="entry name" value="B3_DNA-bd"/>
</dbReference>
<dbReference type="SMART" id="SM01019">
    <property type="entry name" value="B3"/>
    <property type="match status" value="1"/>
</dbReference>
<evidence type="ECO:0000313" key="8">
    <source>
        <dbReference type="Proteomes" id="UP000233837"/>
    </source>
</evidence>
<evidence type="ECO:0000313" key="7">
    <source>
        <dbReference type="EMBL" id="PKU87497.1"/>
    </source>
</evidence>
<organism evidence="7 8">
    <name type="scientific">Dendrobium catenatum</name>
    <dbReference type="NCBI Taxonomy" id="906689"/>
    <lineage>
        <taxon>Eukaryota</taxon>
        <taxon>Viridiplantae</taxon>
        <taxon>Streptophyta</taxon>
        <taxon>Embryophyta</taxon>
        <taxon>Tracheophyta</taxon>
        <taxon>Spermatophyta</taxon>
        <taxon>Magnoliopsida</taxon>
        <taxon>Liliopsida</taxon>
        <taxon>Asparagales</taxon>
        <taxon>Orchidaceae</taxon>
        <taxon>Epidendroideae</taxon>
        <taxon>Malaxideae</taxon>
        <taxon>Dendrobiinae</taxon>
        <taxon>Dendrobium</taxon>
    </lineage>
</organism>
<dbReference type="PANTHER" id="PTHR31391">
    <property type="entry name" value="B3 DOMAIN-CONTAINING PROTEIN OS11G0197600-RELATED"/>
    <property type="match status" value="1"/>
</dbReference>
<protein>
    <submittedName>
        <fullName evidence="7">B3 domain-containing protein</fullName>
    </submittedName>
</protein>
<evidence type="ECO:0000256" key="2">
    <source>
        <dbReference type="ARBA" id="ARBA00023015"/>
    </source>
</evidence>
<gene>
    <name evidence="7" type="ORF">MA16_Dca016683</name>
</gene>
<evidence type="ECO:0000256" key="1">
    <source>
        <dbReference type="ARBA" id="ARBA00004123"/>
    </source>
</evidence>
<proteinExistence type="predicted"/>
<evidence type="ECO:0000259" key="6">
    <source>
        <dbReference type="PROSITE" id="PS50863"/>
    </source>
</evidence>
<dbReference type="CDD" id="cd10017">
    <property type="entry name" value="B3_DNA"/>
    <property type="match status" value="1"/>
</dbReference>
<accession>A0A2I0XHV1</accession>
<dbReference type="Pfam" id="PF02362">
    <property type="entry name" value="B3"/>
    <property type="match status" value="1"/>
</dbReference>
<dbReference type="InterPro" id="IPR044837">
    <property type="entry name" value="REM16-like"/>
</dbReference>
<dbReference type="EMBL" id="KZ501874">
    <property type="protein sequence ID" value="PKU87497.1"/>
    <property type="molecule type" value="Genomic_DNA"/>
</dbReference>